<dbReference type="AlphaFoldDB" id="A0A5C1I1B2"/>
<keyword evidence="14" id="KW-1185">Reference proteome</keyword>
<accession>A0A5C1I1B2</accession>
<evidence type="ECO:0000256" key="1">
    <source>
        <dbReference type="ARBA" id="ARBA00001947"/>
    </source>
</evidence>
<evidence type="ECO:0000256" key="9">
    <source>
        <dbReference type="ARBA" id="ARBA00023049"/>
    </source>
</evidence>
<comment type="cofactor">
    <cofactor evidence="1">
        <name>Zn(2+)</name>
        <dbReference type="ChEBI" id="CHEBI:29105"/>
    </cofactor>
</comment>
<evidence type="ECO:0000259" key="12">
    <source>
        <dbReference type="Pfam" id="PF01435"/>
    </source>
</evidence>
<keyword evidence="7" id="KW-0862">Zinc</keyword>
<keyword evidence="3" id="KW-0645">Protease</keyword>
<dbReference type="Proteomes" id="UP000251402">
    <property type="component" value="Chromosome"/>
</dbReference>
<keyword evidence="2" id="KW-1003">Cell membrane</keyword>
<evidence type="ECO:0000313" key="13">
    <source>
        <dbReference type="EMBL" id="QEM11609.1"/>
    </source>
</evidence>
<evidence type="ECO:0000256" key="3">
    <source>
        <dbReference type="ARBA" id="ARBA00022670"/>
    </source>
</evidence>
<name>A0A5C1I1B2_9SPHI</name>
<feature type="domain" description="Peptidase M48" evidence="12">
    <location>
        <begin position="166"/>
        <end position="373"/>
    </location>
</feature>
<evidence type="ECO:0000256" key="6">
    <source>
        <dbReference type="ARBA" id="ARBA00022801"/>
    </source>
</evidence>
<evidence type="ECO:0000256" key="4">
    <source>
        <dbReference type="ARBA" id="ARBA00022692"/>
    </source>
</evidence>
<evidence type="ECO:0000256" key="10">
    <source>
        <dbReference type="ARBA" id="ARBA00023136"/>
    </source>
</evidence>
<evidence type="ECO:0000256" key="11">
    <source>
        <dbReference type="SAM" id="Phobius"/>
    </source>
</evidence>
<sequence length="698" mass="79941">MKNLTLSYPPMPAGADKNVVKPSKAFKNRVYLAVGAILLFIVCYLLLFLGSLGIAIAFGYIGVAIMMAHPAFITLAGGLALILSGLMLVYFVIKFIFKRTRIDNSDMIEITADQHPALFDFISKITTEAQAPKPKRIYLSADVNAGVFYSSSFWSMFLPVKKNLKIGLGLINSINLSEFKAVMAHEFGHFSQRSMKVGSYVYNFNKVIYDMLYDTDDYSKLISGFARVHGVFSLAASLNIKLIQGMQYVLRKVYIVVNKAHLALSREMEFQADAVAAYVSGSNHIISSLKRIDIGQACYDNLINYSRTNLKQNKRADNLYPQHLEMIKHFAGYHKIAIDDTSLPIISNGWNFPGSSEIVIKNQWSSHPTNEERELNVNHINLITQPVTESAWALFEDPLKVQMQLTNHLYEIVNTDKNAETVTLEAFKQDFYGKISENSFDPRYNNYFDDRLITTFNIDETIANHALIQRDITFEELLNAENSSLPTRAKRMQGDIDIFDQLNTADHIKTFDFRGSKYHPDDVYNLQASLKEENEAVQKRVEELDKQLFLFFYTRSAGAEREALISQYNSLFKYQQEAITDYDMYNNIMRALAPVYNKMTVDQIHDTLAEVYKQERHVKNRINEIIADQTTREYFNDEQIKTLEGYLAAKHTYYLEPRYDNKALQNFNEAMDAYVSGIAKRNFEIKKSLLNFQLTLIS</sequence>
<keyword evidence="8 11" id="KW-1133">Transmembrane helix</keyword>
<evidence type="ECO:0000313" key="14">
    <source>
        <dbReference type="Proteomes" id="UP000251402"/>
    </source>
</evidence>
<reference evidence="13" key="1">
    <citation type="submission" date="2019-08" db="EMBL/GenBank/DDBJ databases">
        <title>Comparative genome analysis confer to the adaptation heavy metal polluted environment.</title>
        <authorList>
            <person name="Li Y."/>
        </authorList>
    </citation>
    <scope>NUCLEOTIDE SEQUENCE [LARGE SCALE GENOMIC DNA]</scope>
    <source>
        <strain evidence="13">P1</strain>
    </source>
</reference>
<keyword evidence="5" id="KW-0479">Metal-binding</keyword>
<dbReference type="GO" id="GO:0004222">
    <property type="term" value="F:metalloendopeptidase activity"/>
    <property type="evidence" value="ECO:0007669"/>
    <property type="project" value="InterPro"/>
</dbReference>
<keyword evidence="10 11" id="KW-0472">Membrane</keyword>
<evidence type="ECO:0000256" key="8">
    <source>
        <dbReference type="ARBA" id="ARBA00022989"/>
    </source>
</evidence>
<keyword evidence="6" id="KW-0378">Hydrolase</keyword>
<dbReference type="EMBL" id="CP043450">
    <property type="protein sequence ID" value="QEM11609.1"/>
    <property type="molecule type" value="Genomic_DNA"/>
</dbReference>
<dbReference type="GO" id="GO:0046872">
    <property type="term" value="F:metal ion binding"/>
    <property type="evidence" value="ECO:0007669"/>
    <property type="project" value="UniProtKB-KW"/>
</dbReference>
<dbReference type="KEGG" id="mrub:DEO27_016770"/>
<evidence type="ECO:0000256" key="2">
    <source>
        <dbReference type="ARBA" id="ARBA00022475"/>
    </source>
</evidence>
<proteinExistence type="predicted"/>
<dbReference type="GO" id="GO:0006508">
    <property type="term" value="P:proteolysis"/>
    <property type="evidence" value="ECO:0007669"/>
    <property type="project" value="UniProtKB-KW"/>
</dbReference>
<feature type="transmembrane region" description="Helical" evidence="11">
    <location>
        <begin position="30"/>
        <end position="61"/>
    </location>
</feature>
<dbReference type="InterPro" id="IPR050083">
    <property type="entry name" value="HtpX_protease"/>
</dbReference>
<dbReference type="RefSeq" id="WP_112567828.1">
    <property type="nucleotide sequence ID" value="NZ_CP043450.1"/>
</dbReference>
<dbReference type="Pfam" id="PF01435">
    <property type="entry name" value="Peptidase_M48"/>
    <property type="match status" value="1"/>
</dbReference>
<keyword evidence="4 11" id="KW-0812">Transmembrane</keyword>
<feature type="transmembrane region" description="Helical" evidence="11">
    <location>
        <begin position="67"/>
        <end position="93"/>
    </location>
</feature>
<dbReference type="OrthoDB" id="9789270at2"/>
<dbReference type="Gene3D" id="3.30.2010.10">
    <property type="entry name" value="Metalloproteases ('zincins'), catalytic domain"/>
    <property type="match status" value="1"/>
</dbReference>
<dbReference type="InterPro" id="IPR001915">
    <property type="entry name" value="Peptidase_M48"/>
</dbReference>
<evidence type="ECO:0000256" key="5">
    <source>
        <dbReference type="ARBA" id="ARBA00022723"/>
    </source>
</evidence>
<evidence type="ECO:0000256" key="7">
    <source>
        <dbReference type="ARBA" id="ARBA00022833"/>
    </source>
</evidence>
<protein>
    <submittedName>
        <fullName evidence="13">M48 family metalloprotease</fullName>
    </submittedName>
</protein>
<keyword evidence="9 13" id="KW-0482">Metalloprotease</keyword>
<organism evidence="13 14">
    <name type="scientific">Mucilaginibacter rubeus</name>
    <dbReference type="NCBI Taxonomy" id="2027860"/>
    <lineage>
        <taxon>Bacteria</taxon>
        <taxon>Pseudomonadati</taxon>
        <taxon>Bacteroidota</taxon>
        <taxon>Sphingobacteriia</taxon>
        <taxon>Sphingobacteriales</taxon>
        <taxon>Sphingobacteriaceae</taxon>
        <taxon>Mucilaginibacter</taxon>
    </lineage>
</organism>
<gene>
    <name evidence="13" type="ORF">DEO27_016770</name>
</gene>
<dbReference type="PANTHER" id="PTHR43221:SF2">
    <property type="entry name" value="PROTEASE HTPX HOMOLOG"/>
    <property type="match status" value="1"/>
</dbReference>
<dbReference type="CDD" id="cd07328">
    <property type="entry name" value="M48_Ste24p_like"/>
    <property type="match status" value="1"/>
</dbReference>
<dbReference type="PANTHER" id="PTHR43221">
    <property type="entry name" value="PROTEASE HTPX"/>
    <property type="match status" value="1"/>
</dbReference>